<dbReference type="CDD" id="cd16917">
    <property type="entry name" value="HATPase_UhpB-NarQ-NarX-like"/>
    <property type="match status" value="1"/>
</dbReference>
<dbReference type="NCBIfam" id="TIGR00229">
    <property type="entry name" value="sensory_box"/>
    <property type="match status" value="1"/>
</dbReference>
<dbReference type="Gene3D" id="3.30.450.20">
    <property type="entry name" value="PAS domain"/>
    <property type="match status" value="1"/>
</dbReference>
<dbReference type="AlphaFoldDB" id="A0A840RW84"/>
<evidence type="ECO:0000256" key="3">
    <source>
        <dbReference type="ARBA" id="ARBA00023012"/>
    </source>
</evidence>
<dbReference type="PANTHER" id="PTHR24421">
    <property type="entry name" value="NITRATE/NITRITE SENSOR PROTEIN NARX-RELATED"/>
    <property type="match status" value="1"/>
</dbReference>
<dbReference type="PROSITE" id="PS50109">
    <property type="entry name" value="HIS_KIN"/>
    <property type="match status" value="1"/>
</dbReference>
<name>A0A840RW84_9BURK</name>
<sequence>MLKLQQVMMTMRGMSSELELSKSQFGELTELIGIASIIVDSQSRILSINEIAAAMLGFKVEELQDTLLAQLVENGQGGLDQILTFPLKSGKLESFEILFIGRSGRKSTLTIVPQSIEHSDGITRSMLLLLTEKTNRNALLQTLDRSAPKLQQFSNRLIAAHELELKRVSSELHDGIGQVLAMIKFMIEDAARQVKSGKSDEGEKILDETVVRLREAMNEVRRISIELRPSSLDDLGLIPTIQWHCRIYRKAYQNMRLNLDLDVIEAEVPEVLKLDIFRIIQEALNNVAKHAQASQVTVSLHVEHANMRLIIRDNGQGFDANPRDFSSATRWGLGLKSMRERVESSAGNFWIQSGLNSGTRLEARWSLQAIVSEVLV</sequence>
<keyword evidence="7" id="KW-1185">Reference proteome</keyword>
<accession>A0A840RW84</accession>
<dbReference type="SUPFAM" id="SSF55785">
    <property type="entry name" value="PYP-like sensor domain (PAS domain)"/>
    <property type="match status" value="1"/>
</dbReference>
<keyword evidence="1 6" id="KW-0808">Transferase</keyword>
<dbReference type="Gene3D" id="1.20.5.1930">
    <property type="match status" value="1"/>
</dbReference>
<evidence type="ECO:0000313" key="6">
    <source>
        <dbReference type="EMBL" id="MBB5201853.1"/>
    </source>
</evidence>
<proteinExistence type="predicted"/>
<dbReference type="InterPro" id="IPR003594">
    <property type="entry name" value="HATPase_dom"/>
</dbReference>
<dbReference type="PROSITE" id="PS50112">
    <property type="entry name" value="PAS"/>
    <property type="match status" value="1"/>
</dbReference>
<reference evidence="6 7" key="1">
    <citation type="submission" date="2020-08" db="EMBL/GenBank/DDBJ databases">
        <title>Genomic Encyclopedia of Type Strains, Phase IV (KMG-IV): sequencing the most valuable type-strain genomes for metagenomic binning, comparative biology and taxonomic classification.</title>
        <authorList>
            <person name="Goeker M."/>
        </authorList>
    </citation>
    <scope>NUCLEOTIDE SEQUENCE [LARGE SCALE GENOMIC DNA]</scope>
    <source>
        <strain evidence="6 7">DSM 23240</strain>
    </source>
</reference>
<feature type="domain" description="PAS" evidence="5">
    <location>
        <begin position="21"/>
        <end position="63"/>
    </location>
</feature>
<dbReference type="GO" id="GO:0016020">
    <property type="term" value="C:membrane"/>
    <property type="evidence" value="ECO:0007669"/>
    <property type="project" value="InterPro"/>
</dbReference>
<organism evidence="6 7">
    <name type="scientific">Glaciimonas immobilis</name>
    <dbReference type="NCBI Taxonomy" id="728004"/>
    <lineage>
        <taxon>Bacteria</taxon>
        <taxon>Pseudomonadati</taxon>
        <taxon>Pseudomonadota</taxon>
        <taxon>Betaproteobacteria</taxon>
        <taxon>Burkholderiales</taxon>
        <taxon>Oxalobacteraceae</taxon>
        <taxon>Glaciimonas</taxon>
    </lineage>
</organism>
<comment type="caution">
    <text evidence="6">The sequence shown here is derived from an EMBL/GenBank/DDBJ whole genome shotgun (WGS) entry which is preliminary data.</text>
</comment>
<dbReference type="EC" id="2.7.13.3" evidence="6"/>
<dbReference type="SMART" id="SM00091">
    <property type="entry name" value="PAS"/>
    <property type="match status" value="1"/>
</dbReference>
<keyword evidence="2 6" id="KW-0418">Kinase</keyword>
<feature type="domain" description="Histidine kinase" evidence="4">
    <location>
        <begin position="167"/>
        <end position="369"/>
    </location>
</feature>
<evidence type="ECO:0000259" key="5">
    <source>
        <dbReference type="PROSITE" id="PS50112"/>
    </source>
</evidence>
<protein>
    <submittedName>
        <fullName evidence="6">Two-component system NarL family sensor kinase</fullName>
        <ecNumber evidence="6">2.7.13.3</ecNumber>
    </submittedName>
</protein>
<dbReference type="EMBL" id="JACHHQ010000008">
    <property type="protein sequence ID" value="MBB5201853.1"/>
    <property type="molecule type" value="Genomic_DNA"/>
</dbReference>
<dbReference type="GO" id="GO:0046983">
    <property type="term" value="F:protein dimerization activity"/>
    <property type="evidence" value="ECO:0007669"/>
    <property type="project" value="InterPro"/>
</dbReference>
<evidence type="ECO:0000256" key="2">
    <source>
        <dbReference type="ARBA" id="ARBA00022777"/>
    </source>
</evidence>
<evidence type="ECO:0000256" key="1">
    <source>
        <dbReference type="ARBA" id="ARBA00022679"/>
    </source>
</evidence>
<keyword evidence="3" id="KW-0902">Two-component regulatory system</keyword>
<evidence type="ECO:0000313" key="7">
    <source>
        <dbReference type="Proteomes" id="UP000571084"/>
    </source>
</evidence>
<dbReference type="Proteomes" id="UP000571084">
    <property type="component" value="Unassembled WGS sequence"/>
</dbReference>
<dbReference type="InterPro" id="IPR005467">
    <property type="entry name" value="His_kinase_dom"/>
</dbReference>
<dbReference type="CDD" id="cd00130">
    <property type="entry name" value="PAS"/>
    <property type="match status" value="1"/>
</dbReference>
<dbReference type="RefSeq" id="WP_168057152.1">
    <property type="nucleotide sequence ID" value="NZ_JAAOZT010000017.1"/>
</dbReference>
<dbReference type="Pfam" id="PF07730">
    <property type="entry name" value="HisKA_3"/>
    <property type="match status" value="1"/>
</dbReference>
<gene>
    <name evidence="6" type="ORF">HNR39_003711</name>
</gene>
<evidence type="ECO:0000259" key="4">
    <source>
        <dbReference type="PROSITE" id="PS50109"/>
    </source>
</evidence>
<dbReference type="InterPro" id="IPR050482">
    <property type="entry name" value="Sensor_HK_TwoCompSys"/>
</dbReference>
<dbReference type="InterPro" id="IPR000014">
    <property type="entry name" value="PAS"/>
</dbReference>
<dbReference type="InterPro" id="IPR035965">
    <property type="entry name" value="PAS-like_dom_sf"/>
</dbReference>
<dbReference type="SMART" id="SM00387">
    <property type="entry name" value="HATPase_c"/>
    <property type="match status" value="1"/>
</dbReference>
<dbReference type="SUPFAM" id="SSF55874">
    <property type="entry name" value="ATPase domain of HSP90 chaperone/DNA topoisomerase II/histidine kinase"/>
    <property type="match status" value="1"/>
</dbReference>
<dbReference type="InterPro" id="IPR036890">
    <property type="entry name" value="HATPase_C_sf"/>
</dbReference>
<dbReference type="Gene3D" id="3.30.565.10">
    <property type="entry name" value="Histidine kinase-like ATPase, C-terminal domain"/>
    <property type="match status" value="1"/>
</dbReference>
<dbReference type="Pfam" id="PF02518">
    <property type="entry name" value="HATPase_c"/>
    <property type="match status" value="1"/>
</dbReference>
<dbReference type="InterPro" id="IPR011712">
    <property type="entry name" value="Sig_transdc_His_kin_sub3_dim/P"/>
</dbReference>
<dbReference type="GO" id="GO:0000155">
    <property type="term" value="F:phosphorelay sensor kinase activity"/>
    <property type="evidence" value="ECO:0007669"/>
    <property type="project" value="InterPro"/>
</dbReference>